<evidence type="ECO:0000259" key="5">
    <source>
        <dbReference type="Pfam" id="PF13657"/>
    </source>
</evidence>
<dbReference type="Proteomes" id="UP000576152">
    <property type="component" value="Unassembled WGS sequence"/>
</dbReference>
<dbReference type="Pfam" id="PF07804">
    <property type="entry name" value="HipA_C"/>
    <property type="match status" value="1"/>
</dbReference>
<organism evidence="6 7">
    <name type="scientific">Limimaricola variabilis</name>
    <dbReference type="NCBI Taxonomy" id="1492771"/>
    <lineage>
        <taxon>Bacteria</taxon>
        <taxon>Pseudomonadati</taxon>
        <taxon>Pseudomonadota</taxon>
        <taxon>Alphaproteobacteria</taxon>
        <taxon>Rhodobacterales</taxon>
        <taxon>Paracoccaceae</taxon>
        <taxon>Limimaricola</taxon>
    </lineage>
</organism>
<protein>
    <submittedName>
        <fullName evidence="6">Serine/threonine-protein kinase HipA</fullName>
        <ecNumber evidence="6">2.7.11.1</ecNumber>
    </submittedName>
</protein>
<evidence type="ECO:0000259" key="4">
    <source>
        <dbReference type="Pfam" id="PF07804"/>
    </source>
</evidence>
<comment type="caution">
    <text evidence="6">The sequence shown here is derived from an EMBL/GenBank/DDBJ whole genome shotgun (WGS) entry which is preliminary data.</text>
</comment>
<dbReference type="EMBL" id="JACIBX010000014">
    <property type="protein sequence ID" value="MBB3713423.1"/>
    <property type="molecule type" value="Genomic_DNA"/>
</dbReference>
<dbReference type="InterPro" id="IPR012893">
    <property type="entry name" value="HipA-like_C"/>
</dbReference>
<evidence type="ECO:0000256" key="3">
    <source>
        <dbReference type="ARBA" id="ARBA00022777"/>
    </source>
</evidence>
<name>A0ABR6HSI0_9RHOB</name>
<evidence type="ECO:0000256" key="2">
    <source>
        <dbReference type="ARBA" id="ARBA00022679"/>
    </source>
</evidence>
<feature type="domain" description="HipA N-terminal subdomain 1" evidence="5">
    <location>
        <begin position="29"/>
        <end position="130"/>
    </location>
</feature>
<dbReference type="GO" id="GO:0004674">
    <property type="term" value="F:protein serine/threonine kinase activity"/>
    <property type="evidence" value="ECO:0007669"/>
    <property type="project" value="UniProtKB-EC"/>
</dbReference>
<dbReference type="PANTHER" id="PTHR37419:SF8">
    <property type="entry name" value="TOXIN YJJJ"/>
    <property type="match status" value="1"/>
</dbReference>
<sequence>MVTTTRIHALSKASSAFIWVWLPSETQPVPAGRLHRGTDGRHDFGYMSDYLERSNAIALGPDLPLARGMRSLSGTSLTGSLRDALPGAWGRRVTRALQLGQHDADAGADEIGDIAYGLLAGTDGIGALSFQASATSFETRIAPGAELEALADAARRIEQGLPLPGDLAEPLVHAVAIGGTSPKALVNIGGRSCIAKFGKSRDPHDALRAEYMGLRLAQLCHIDVPRFELRCLGDRLVLLVERFDRGENGARRAMVSGQTLLDHIKAPSCEVCHGNALDAAAERSRDPDAIRRELFRRAAFDSLLGRDPAPAPNHALFWTGQAAGLVPVLGLKLPNCSPHGVHGATGLCVSDRAARVTQVLDMAPDFGVDPAAAAVMLDGLVEGIRQHHAAVASEAEVSRTRPAA</sequence>
<dbReference type="Pfam" id="PF13657">
    <property type="entry name" value="Couple_hipA"/>
    <property type="match status" value="1"/>
</dbReference>
<proteinExistence type="inferred from homology"/>
<dbReference type="EC" id="2.7.11.1" evidence="6"/>
<accession>A0ABR6HSI0</accession>
<dbReference type="InterPro" id="IPR052028">
    <property type="entry name" value="HipA_Ser/Thr_kinase"/>
</dbReference>
<gene>
    <name evidence="6" type="ORF">FHS00_003027</name>
</gene>
<dbReference type="InterPro" id="IPR017508">
    <property type="entry name" value="HipA_N1"/>
</dbReference>
<evidence type="ECO:0000256" key="1">
    <source>
        <dbReference type="ARBA" id="ARBA00010164"/>
    </source>
</evidence>
<feature type="domain" description="HipA-like C-terminal" evidence="4">
    <location>
        <begin position="176"/>
        <end position="328"/>
    </location>
</feature>
<keyword evidence="3 6" id="KW-0418">Kinase</keyword>
<evidence type="ECO:0000313" key="7">
    <source>
        <dbReference type="Proteomes" id="UP000576152"/>
    </source>
</evidence>
<comment type="similarity">
    <text evidence="1">Belongs to the HipA Ser/Thr kinase family.</text>
</comment>
<reference evidence="6 7" key="1">
    <citation type="submission" date="2020-08" db="EMBL/GenBank/DDBJ databases">
        <title>Genomic Encyclopedia of Type Strains, Phase III (KMG-III): the genomes of soil and plant-associated and newly described type strains.</title>
        <authorList>
            <person name="Whitman W."/>
        </authorList>
    </citation>
    <scope>NUCLEOTIDE SEQUENCE [LARGE SCALE GENOMIC DNA]</scope>
    <source>
        <strain evidence="6 7">CECT 8572</strain>
    </source>
</reference>
<keyword evidence="2 6" id="KW-0808">Transferase</keyword>
<dbReference type="PANTHER" id="PTHR37419">
    <property type="entry name" value="SERINE/THREONINE-PROTEIN KINASE TOXIN HIPA"/>
    <property type="match status" value="1"/>
</dbReference>
<keyword evidence="7" id="KW-1185">Reference proteome</keyword>
<evidence type="ECO:0000313" key="6">
    <source>
        <dbReference type="EMBL" id="MBB3713423.1"/>
    </source>
</evidence>